<accession>A0A8S3WT10</accession>
<organism evidence="1 2">
    <name type="scientific">Parnassius apollo</name>
    <name type="common">Apollo butterfly</name>
    <name type="synonym">Papilio apollo</name>
    <dbReference type="NCBI Taxonomy" id="110799"/>
    <lineage>
        <taxon>Eukaryota</taxon>
        <taxon>Metazoa</taxon>
        <taxon>Ecdysozoa</taxon>
        <taxon>Arthropoda</taxon>
        <taxon>Hexapoda</taxon>
        <taxon>Insecta</taxon>
        <taxon>Pterygota</taxon>
        <taxon>Neoptera</taxon>
        <taxon>Endopterygota</taxon>
        <taxon>Lepidoptera</taxon>
        <taxon>Glossata</taxon>
        <taxon>Ditrysia</taxon>
        <taxon>Papilionoidea</taxon>
        <taxon>Papilionidae</taxon>
        <taxon>Parnassiinae</taxon>
        <taxon>Parnassini</taxon>
        <taxon>Parnassius</taxon>
        <taxon>Parnassius</taxon>
    </lineage>
</organism>
<sequence>MQVNKALLASSVVFSIISKPTYKKVNYVYNTNKKNNYKFMRKGILGLGLFWSKSTSNTSNEIQEDVNICLEKADKEFDNGHYEDCYNTLIKISK</sequence>
<gene>
    <name evidence="1" type="ORF">PAPOLLO_LOCUS9828</name>
</gene>
<proteinExistence type="predicted"/>
<evidence type="ECO:0000313" key="1">
    <source>
        <dbReference type="EMBL" id="CAG4979091.1"/>
    </source>
</evidence>
<keyword evidence="2" id="KW-1185">Reference proteome</keyword>
<protein>
    <submittedName>
        <fullName evidence="1">(apollo) hypothetical protein</fullName>
    </submittedName>
</protein>
<reference evidence="1" key="1">
    <citation type="submission" date="2021-04" db="EMBL/GenBank/DDBJ databases">
        <authorList>
            <person name="Tunstrom K."/>
        </authorList>
    </citation>
    <scope>NUCLEOTIDE SEQUENCE</scope>
</reference>
<dbReference type="EMBL" id="CAJQZP010000693">
    <property type="protein sequence ID" value="CAG4979091.1"/>
    <property type="molecule type" value="Genomic_DNA"/>
</dbReference>
<evidence type="ECO:0000313" key="2">
    <source>
        <dbReference type="Proteomes" id="UP000691718"/>
    </source>
</evidence>
<name>A0A8S3WT10_PARAO</name>
<dbReference type="Proteomes" id="UP000691718">
    <property type="component" value="Unassembled WGS sequence"/>
</dbReference>
<dbReference type="OrthoDB" id="69711at2759"/>
<dbReference type="AlphaFoldDB" id="A0A8S3WT10"/>
<comment type="caution">
    <text evidence="1">The sequence shown here is derived from an EMBL/GenBank/DDBJ whole genome shotgun (WGS) entry which is preliminary data.</text>
</comment>